<dbReference type="STRING" id="69279.BG36_05635"/>
<dbReference type="InterPro" id="IPR029069">
    <property type="entry name" value="HotDog_dom_sf"/>
</dbReference>
<reference evidence="3 5" key="2">
    <citation type="submission" date="2019-03" db="EMBL/GenBank/DDBJ databases">
        <title>Genomic Encyclopedia of Type Strains, Phase IV (KMG-IV): sequencing the most valuable type-strain genomes for metagenomic binning, comparative biology and taxonomic classification.</title>
        <authorList>
            <person name="Goeker M."/>
        </authorList>
    </citation>
    <scope>NUCLEOTIDE SEQUENCE [LARGE SCALE GENOMIC DNA]</scope>
    <source>
        <strain evidence="3 5">DSM 11603</strain>
    </source>
</reference>
<dbReference type="InterPro" id="IPR002539">
    <property type="entry name" value="MaoC-like_dom"/>
</dbReference>
<dbReference type="PANTHER" id="PTHR42993:SF1">
    <property type="entry name" value="MAOC-LIKE DEHYDRATASE DOMAIN-CONTAINING PROTEIN"/>
    <property type="match status" value="1"/>
</dbReference>
<dbReference type="CDD" id="cd03450">
    <property type="entry name" value="NodN"/>
    <property type="match status" value="1"/>
</dbReference>
<dbReference type="PATRIC" id="fig|69279.3.peg.2514"/>
<gene>
    <name evidence="2" type="ORF">BG36_05635</name>
    <name evidence="3" type="ORF">DES43_10733</name>
</gene>
<dbReference type="Proteomes" id="UP000294958">
    <property type="component" value="Unassembled WGS sequence"/>
</dbReference>
<dbReference type="InterPro" id="IPR039375">
    <property type="entry name" value="NodN-like"/>
</dbReference>
<protein>
    <submittedName>
        <fullName evidence="3">Acyl dehydratase</fullName>
    </submittedName>
    <submittedName>
        <fullName evidence="2">Nodulation protein NodN</fullName>
    </submittedName>
</protein>
<evidence type="ECO:0000313" key="2">
    <source>
        <dbReference type="EMBL" id="EXL06820.1"/>
    </source>
</evidence>
<organism evidence="2 4">
    <name type="scientific">Aquamicrobium defluvii</name>
    <dbReference type="NCBI Taxonomy" id="69279"/>
    <lineage>
        <taxon>Bacteria</taxon>
        <taxon>Pseudomonadati</taxon>
        <taxon>Pseudomonadota</taxon>
        <taxon>Alphaproteobacteria</taxon>
        <taxon>Hyphomicrobiales</taxon>
        <taxon>Phyllobacteriaceae</taxon>
        <taxon>Aquamicrobium</taxon>
    </lineage>
</organism>
<evidence type="ECO:0000259" key="1">
    <source>
        <dbReference type="Pfam" id="PF01575"/>
    </source>
</evidence>
<dbReference type="eggNOG" id="COG2030">
    <property type="taxonomic scope" value="Bacteria"/>
</dbReference>
<sequence length="148" mass="16315">MNDRTITHGAPLISDWIEIDQPFVDRFADAILDHQFIHVDPVRAKAEGPYGGTIAHGFLSLSLLTHFTHSALPLPPPGVVEINYGFEKVRFLAPVAVGARVRGRFTLLSEEPRGAGKLRRLGVEVEIEGNEKPAMIAEWLVLVIEGEN</sequence>
<comment type="caution">
    <text evidence="2">The sequence shown here is derived from an EMBL/GenBank/DDBJ whole genome shotgun (WGS) entry which is preliminary data.</text>
</comment>
<dbReference type="PANTHER" id="PTHR42993">
    <property type="entry name" value="MAOC-LIKE DEHYDRATASE DOMAIN-CONTAINING PROTEIN"/>
    <property type="match status" value="1"/>
</dbReference>
<dbReference type="HOGENOM" id="CLU_108911_1_0_5"/>
<reference evidence="2 4" key="1">
    <citation type="submission" date="2014-02" db="EMBL/GenBank/DDBJ databases">
        <title>Aquamicrobium defluvii Genome sequencing.</title>
        <authorList>
            <person name="Wang X."/>
        </authorList>
    </citation>
    <scope>NUCLEOTIDE SEQUENCE [LARGE SCALE GENOMIC DNA]</scope>
    <source>
        <strain evidence="2 4">W13Z1</strain>
    </source>
</reference>
<keyword evidence="5" id="KW-1185">Reference proteome</keyword>
<dbReference type="Gene3D" id="3.10.129.10">
    <property type="entry name" value="Hotdog Thioesterase"/>
    <property type="match status" value="1"/>
</dbReference>
<evidence type="ECO:0000313" key="4">
    <source>
        <dbReference type="Proteomes" id="UP000019849"/>
    </source>
</evidence>
<proteinExistence type="predicted"/>
<dbReference type="RefSeq" id="WP_035027024.1">
    <property type="nucleotide sequence ID" value="NZ_KK073888.1"/>
</dbReference>
<evidence type="ECO:0000313" key="5">
    <source>
        <dbReference type="Proteomes" id="UP000294958"/>
    </source>
</evidence>
<accession>A0A011VEF4</accession>
<feature type="domain" description="MaoC-like" evidence="1">
    <location>
        <begin position="12"/>
        <end position="110"/>
    </location>
</feature>
<dbReference type="Pfam" id="PF01575">
    <property type="entry name" value="MaoC_dehydratas"/>
    <property type="match status" value="1"/>
</dbReference>
<evidence type="ECO:0000313" key="3">
    <source>
        <dbReference type="EMBL" id="TDR35865.1"/>
    </source>
</evidence>
<dbReference type="Proteomes" id="UP000019849">
    <property type="component" value="Unassembled WGS sequence"/>
</dbReference>
<dbReference type="AlphaFoldDB" id="A0A011VEF4"/>
<dbReference type="EMBL" id="SNZF01000007">
    <property type="protein sequence ID" value="TDR35865.1"/>
    <property type="molecule type" value="Genomic_DNA"/>
</dbReference>
<dbReference type="SUPFAM" id="SSF54637">
    <property type="entry name" value="Thioesterase/thiol ester dehydrase-isomerase"/>
    <property type="match status" value="1"/>
</dbReference>
<dbReference type="EMBL" id="JENY01000015">
    <property type="protein sequence ID" value="EXL06820.1"/>
    <property type="molecule type" value="Genomic_DNA"/>
</dbReference>
<name>A0A011VEF4_9HYPH</name>
<dbReference type="OrthoDB" id="9801735at2"/>